<feature type="active site" description="Nucleophile" evidence="1">
    <location>
        <position position="185"/>
    </location>
</feature>
<evidence type="ECO:0000313" key="6">
    <source>
        <dbReference type="Proteomes" id="UP000095463"/>
    </source>
</evidence>
<dbReference type="InterPro" id="IPR039069">
    <property type="entry name" value="CE7"/>
</dbReference>
<dbReference type="InterPro" id="IPR008391">
    <property type="entry name" value="AXE1_dom"/>
</dbReference>
<dbReference type="PANTHER" id="PTHR40111">
    <property type="entry name" value="CEPHALOSPORIN-C DEACETYLASE"/>
    <property type="match status" value="1"/>
</dbReference>
<feature type="active site" description="Charge relay system" evidence="1">
    <location>
        <position position="271"/>
    </location>
</feature>
<dbReference type="Gene3D" id="3.40.50.1820">
    <property type="entry name" value="alpha/beta hydrolase"/>
    <property type="match status" value="1"/>
</dbReference>
<dbReference type="Proteomes" id="UP000095463">
    <property type="component" value="Unassembled WGS sequence"/>
</dbReference>
<dbReference type="Pfam" id="PF05448">
    <property type="entry name" value="AXE1"/>
    <property type="match status" value="1"/>
</dbReference>
<accession>A0A1E5XJQ0</accession>
<feature type="binding site" evidence="2">
    <location>
        <position position="91"/>
    </location>
    <ligand>
        <name>substrate</name>
    </ligand>
</feature>
<evidence type="ECO:0000313" key="5">
    <source>
        <dbReference type="EMBL" id="OEO28809.1"/>
    </source>
</evidence>
<feature type="active site" description="Charge relay system" evidence="1">
    <location>
        <position position="300"/>
    </location>
</feature>
<dbReference type="GO" id="GO:0005976">
    <property type="term" value="P:polysaccharide metabolic process"/>
    <property type="evidence" value="ECO:0007669"/>
    <property type="project" value="TreeGrafter"/>
</dbReference>
<sequence length="320" mass="34598">MPFFDLPQSQLDSYRSSAIAPADFDSFWAETLSQSRAKPLEAVFEPVDTGLKLFDVSDVTFSGFAGDKVRGWYIRPAGVATRGTVVKFIGYGGGRGLPQEHLLWPATGRAVLVMDTRGQGSSWSRGDTPDPAGSFPAHPGFMTRGINDPKDYYYRRVYTDGVRAVEAALGRAETDPTKLAVVGGSQGGGISIAVAGLEARVKAAMPDVPFLCDFPRAVGLTSRDPYGEIVRFLATHREKAAAAYSTINYFDGVHFSARSTAAALFSVALMDDVCPPSTVYGAYNAWAGPKSIESYTFNNHEGGGTWQERRQVAWLDETLP</sequence>
<dbReference type="InterPro" id="IPR029058">
    <property type="entry name" value="AB_hydrolase_fold"/>
</dbReference>
<proteinExistence type="predicted"/>
<dbReference type="EMBL" id="LAJE02000354">
    <property type="protein sequence ID" value="OEO28809.1"/>
    <property type="molecule type" value="Genomic_DNA"/>
</dbReference>
<feature type="region of interest" description="Disordered" evidence="3">
    <location>
        <begin position="118"/>
        <end position="140"/>
    </location>
</feature>
<dbReference type="GO" id="GO:0052689">
    <property type="term" value="F:carboxylic ester hydrolase activity"/>
    <property type="evidence" value="ECO:0007669"/>
    <property type="project" value="TreeGrafter"/>
</dbReference>
<name>A0A1E5XJQ0_9HYPH</name>
<evidence type="ECO:0000256" key="1">
    <source>
        <dbReference type="PIRSR" id="PIRSR639069-1"/>
    </source>
</evidence>
<dbReference type="AlphaFoldDB" id="A0A1E5XJQ0"/>
<evidence type="ECO:0000259" key="4">
    <source>
        <dbReference type="Pfam" id="PF05448"/>
    </source>
</evidence>
<comment type="caution">
    <text evidence="5">The sequence shown here is derived from an EMBL/GenBank/DDBJ whole genome shotgun (WGS) entry which is preliminary data.</text>
</comment>
<feature type="domain" description="Acetyl xylan esterase" evidence="4">
    <location>
        <begin position="1"/>
        <end position="316"/>
    </location>
</feature>
<evidence type="ECO:0000256" key="3">
    <source>
        <dbReference type="SAM" id="MobiDB-lite"/>
    </source>
</evidence>
<dbReference type="RefSeq" id="WP_069911882.1">
    <property type="nucleotide sequence ID" value="NZ_LAJE02000354.1"/>
</dbReference>
<dbReference type="PANTHER" id="PTHR40111:SF1">
    <property type="entry name" value="CEPHALOSPORIN-C DEACETYLASE"/>
    <property type="match status" value="1"/>
</dbReference>
<dbReference type="OrthoDB" id="9770528at2"/>
<dbReference type="SUPFAM" id="SSF53474">
    <property type="entry name" value="alpha/beta-Hydrolases"/>
    <property type="match status" value="1"/>
</dbReference>
<reference evidence="5 6" key="1">
    <citation type="journal article" date="2015" name="Genome Announc.">
        <title>Genome Assemblies of Three Soil-Associated Devosia species: D. insulae, D. limi, and D. soli.</title>
        <authorList>
            <person name="Hassan Y.I."/>
            <person name="Lepp D."/>
            <person name="Zhou T."/>
        </authorList>
    </citation>
    <scope>NUCLEOTIDE SEQUENCE [LARGE SCALE GENOMIC DNA]</scope>
    <source>
        <strain evidence="5 6">DS-56</strain>
    </source>
</reference>
<keyword evidence="6" id="KW-1185">Reference proteome</keyword>
<gene>
    <name evidence="5" type="ORF">VW23_002860</name>
</gene>
<evidence type="ECO:0000256" key="2">
    <source>
        <dbReference type="PIRSR" id="PIRSR639069-2"/>
    </source>
</evidence>
<organism evidence="5 6">
    <name type="scientific">Devosia insulae DS-56</name>
    <dbReference type="NCBI Taxonomy" id="1116389"/>
    <lineage>
        <taxon>Bacteria</taxon>
        <taxon>Pseudomonadati</taxon>
        <taxon>Pseudomonadota</taxon>
        <taxon>Alphaproteobacteria</taxon>
        <taxon>Hyphomicrobiales</taxon>
        <taxon>Devosiaceae</taxon>
        <taxon>Devosia</taxon>
    </lineage>
</organism>
<protein>
    <submittedName>
        <fullName evidence="5">Acetylxylan esterase</fullName>
    </submittedName>
</protein>